<evidence type="ECO:0000313" key="2">
    <source>
        <dbReference type="Proteomes" id="UP000603227"/>
    </source>
</evidence>
<gene>
    <name evidence="1" type="ORF">GCM10017771_11440</name>
</gene>
<dbReference type="Proteomes" id="UP000603227">
    <property type="component" value="Unassembled WGS sequence"/>
</dbReference>
<sequence>MSPSPEAVAHMEARARLAEATGRAARGVWREIDRDNIYSSWLTLLARLVAIVTAGQLAAARGAEPWLEELLGEDPDQPGSVRLVPAALAGVDGGGRPLASGLMAPMWSALRLVTAGRPITQAMVHGQALLDVIVQTAVADAGRVADQVAMVSRPAIKSYVRVVEGGACSRCVILGGIESSVSRAFQRHPKCKCSMDPVTADHRPTATSPKEVFDAMSPAQRRKTFGEAGVRAIEDGADIAQVVNARRGMTSATVFGRRVQATSEGITSRGFAGSRLKKVQGQRYRVSQTPRLMPEEIYRLADDREHAIRLLTRHGFIA</sequence>
<accession>A0A919GG32</accession>
<reference evidence="1" key="2">
    <citation type="submission" date="2020-09" db="EMBL/GenBank/DDBJ databases">
        <authorList>
            <person name="Sun Q."/>
            <person name="Zhou Y."/>
        </authorList>
    </citation>
    <scope>NUCLEOTIDE SEQUENCE</scope>
    <source>
        <strain evidence="1">CGMCC 4.7403</strain>
    </source>
</reference>
<evidence type="ECO:0008006" key="3">
    <source>
        <dbReference type="Google" id="ProtNLM"/>
    </source>
</evidence>
<protein>
    <recommendedName>
        <fullName evidence="3">Capsid maturation protease</fullName>
    </recommendedName>
</protein>
<reference evidence="1" key="1">
    <citation type="journal article" date="2014" name="Int. J. Syst. Evol. Microbiol.">
        <title>Complete genome sequence of Corynebacterium casei LMG S-19264T (=DSM 44701T), isolated from a smear-ripened cheese.</title>
        <authorList>
            <consortium name="US DOE Joint Genome Institute (JGI-PGF)"/>
            <person name="Walter F."/>
            <person name="Albersmeier A."/>
            <person name="Kalinowski J."/>
            <person name="Ruckert C."/>
        </authorList>
    </citation>
    <scope>NUCLEOTIDE SEQUENCE</scope>
    <source>
        <strain evidence="1">CGMCC 4.7403</strain>
    </source>
</reference>
<organism evidence="1 2">
    <name type="scientific">Streptomyces capitiformicae</name>
    <dbReference type="NCBI Taxonomy" id="2014920"/>
    <lineage>
        <taxon>Bacteria</taxon>
        <taxon>Bacillati</taxon>
        <taxon>Actinomycetota</taxon>
        <taxon>Actinomycetes</taxon>
        <taxon>Kitasatosporales</taxon>
        <taxon>Streptomycetaceae</taxon>
        <taxon>Streptomyces</taxon>
    </lineage>
</organism>
<name>A0A919GG32_9ACTN</name>
<keyword evidence="2" id="KW-1185">Reference proteome</keyword>
<comment type="caution">
    <text evidence="1">The sequence shown here is derived from an EMBL/GenBank/DDBJ whole genome shotgun (WGS) entry which is preliminary data.</text>
</comment>
<proteinExistence type="predicted"/>
<evidence type="ECO:0000313" key="1">
    <source>
        <dbReference type="EMBL" id="GHH83837.1"/>
    </source>
</evidence>
<dbReference type="EMBL" id="BNAT01000003">
    <property type="protein sequence ID" value="GHH83837.1"/>
    <property type="molecule type" value="Genomic_DNA"/>
</dbReference>
<dbReference type="AlphaFoldDB" id="A0A919GG32"/>
<dbReference type="RefSeq" id="WP_229913635.1">
    <property type="nucleotide sequence ID" value="NZ_BNAT01000003.1"/>
</dbReference>